<dbReference type="Pfam" id="PF12295">
    <property type="entry name" value="Symplekin_C"/>
    <property type="match status" value="1"/>
</dbReference>
<dbReference type="PANTHER" id="PTHR15245:SF20">
    <property type="entry name" value="SYMPLEKIN"/>
    <property type="match status" value="1"/>
</dbReference>
<evidence type="ECO:0000256" key="2">
    <source>
        <dbReference type="ARBA" id="ARBA00022664"/>
    </source>
</evidence>
<evidence type="ECO:0000259" key="5">
    <source>
        <dbReference type="Pfam" id="PF12295"/>
    </source>
</evidence>
<evidence type="ECO:0000259" key="4">
    <source>
        <dbReference type="Pfam" id="PF11935"/>
    </source>
</evidence>
<evidence type="ECO:0000256" key="1">
    <source>
        <dbReference type="ARBA" id="ARBA00004123"/>
    </source>
</evidence>
<feature type="domain" description="Symplekin/Pta1 N-terminal" evidence="4">
    <location>
        <begin position="119"/>
        <end position="319"/>
    </location>
</feature>
<dbReference type="EMBL" id="UFQT01000021">
    <property type="protein sequence ID" value="SSX17933.1"/>
    <property type="molecule type" value="Genomic_DNA"/>
</dbReference>
<comment type="subcellular location">
    <subcellularLocation>
        <location evidence="1">Nucleus</location>
    </subcellularLocation>
</comment>
<dbReference type="Gene3D" id="1.25.10.10">
    <property type="entry name" value="Leucine-rich Repeat Variant"/>
    <property type="match status" value="1"/>
</dbReference>
<protein>
    <submittedName>
        <fullName evidence="6">CSON005637 protein</fullName>
    </submittedName>
</protein>
<sequence>MDSLNSRKTFIDRETASLFSNEKVTTARNKIIECLNNIALSENQQTKCEDISKIQELLLYQEIDLLDEFIDDILTLAHDTFAEVRKSIAGFVEKLSQKDISYLPKTISILVTLLRDSSPQVVKRVIQGCCSIYKNTLKYLCDSTTEITDDLEQTWTKLCLIKTRILDMIDFENDGIRTNAIKFLEGVVVLQTSNENESQEIKRTGDFTLQSIPNNLKILKRRKLEDEAMNIFDLLLKFHGASHISSVNLIACTGTLCNIAKVRPALLPPVIEALKNLHNNLPPTLTNSQVSTVRKHLKMQFLNILKQSFGLEHTVQSELLVILKDLGCNDADLKKQLHFKLKRSLAIDDMPNKRQRISKPTTCTIEDNEDAVSQTNLISEKILHEKLLSVDMVIDLVIAGMDGLPQEIPSNFLVDYTPIGDSSIQDQINRISELLAKQIKLGPESAFLSEKVPNNIENKDDSGVTARHLKESLERMKGHKEQIVKSKRIKLASKKLNEITKPLSKENKENLLNQTILRILKYNPDTKNVGVKKNKILAVIGSTFVPNVKKLILNFVLEDFKSRTPLALQWLYNEYCLVSDFNYNQLLLEIISAISTENDNQLKVIYLRKLYLEAPLITDDALHSLEKMCEIEEVLESCLDILVDLITQTPTKRFLNLLFTLSISRTNATRTLAVTKIINIYKTVDMFKNDIEKYSIDQMNLVIKNKPPEKLGDVWTENEAKICFALILELLPYKHKLIHSLGDVYIQVNADLKRTILRAIEKPIKIIGPGSEELNRLIETCKKGTETLVIRVVYLLTEQGPLKEDLINKIRNLYKNNIVTDIRILIPIINSLTKQEVLRILPLILKLNPVVIKEVFGLNAVELLVALHTVDLSQIDLKFIVKAASLCLSESEYYSHEVLAVVLKQLSEISPLPTLFMRTVIQSLSLHPRLSGFIINMLQRLVLKQIWKQQKVVWDGFVKCCQRLLPASLGVLIQLPATQLNDALLLCPELRAPLLEYAQSITENQIGNVSDQVMSILKGKADDIKQISLETSNEKLQNEPDPPGLEL</sequence>
<evidence type="ECO:0000313" key="6">
    <source>
        <dbReference type="EMBL" id="SSX17933.1"/>
    </source>
</evidence>
<dbReference type="OMA" id="NVRYGIM"/>
<dbReference type="InterPro" id="IPR011989">
    <property type="entry name" value="ARM-like"/>
</dbReference>
<dbReference type="GO" id="GO:0006397">
    <property type="term" value="P:mRNA processing"/>
    <property type="evidence" value="ECO:0007669"/>
    <property type="project" value="UniProtKB-KW"/>
</dbReference>
<accession>A0A336LMS5</accession>
<dbReference type="VEuPathDB" id="VectorBase:CSON005637"/>
<keyword evidence="2" id="KW-0507">mRNA processing</keyword>
<dbReference type="InterPro" id="IPR022075">
    <property type="entry name" value="Symplekin_C"/>
</dbReference>
<dbReference type="PANTHER" id="PTHR15245">
    <property type="entry name" value="SYMPLEKIN-RELATED"/>
    <property type="match status" value="1"/>
</dbReference>
<evidence type="ECO:0000256" key="3">
    <source>
        <dbReference type="ARBA" id="ARBA00023242"/>
    </source>
</evidence>
<gene>
    <name evidence="6" type="primary">CSON005637</name>
</gene>
<organism evidence="6">
    <name type="scientific">Culicoides sonorensis</name>
    <name type="common">Biting midge</name>
    <dbReference type="NCBI Taxonomy" id="179676"/>
    <lineage>
        <taxon>Eukaryota</taxon>
        <taxon>Metazoa</taxon>
        <taxon>Ecdysozoa</taxon>
        <taxon>Arthropoda</taxon>
        <taxon>Hexapoda</taxon>
        <taxon>Insecta</taxon>
        <taxon>Pterygota</taxon>
        <taxon>Neoptera</taxon>
        <taxon>Endopterygota</taxon>
        <taxon>Diptera</taxon>
        <taxon>Nematocera</taxon>
        <taxon>Chironomoidea</taxon>
        <taxon>Ceratopogonidae</taxon>
        <taxon>Ceratopogoninae</taxon>
        <taxon>Culicoides</taxon>
        <taxon>Monoculicoides</taxon>
    </lineage>
</organism>
<feature type="domain" description="Symplekin C-terminal" evidence="5">
    <location>
        <begin position="821"/>
        <end position="984"/>
    </location>
</feature>
<dbReference type="GO" id="GO:0005847">
    <property type="term" value="C:mRNA cleavage and polyadenylation specificity factor complex"/>
    <property type="evidence" value="ECO:0007669"/>
    <property type="project" value="TreeGrafter"/>
</dbReference>
<name>A0A336LMS5_CULSO</name>
<keyword evidence="3" id="KW-0539">Nucleus</keyword>
<proteinExistence type="predicted"/>
<dbReference type="InterPro" id="IPR016024">
    <property type="entry name" value="ARM-type_fold"/>
</dbReference>
<dbReference type="InterPro" id="IPR032460">
    <property type="entry name" value="Symplekin/Pta1_N"/>
</dbReference>
<reference evidence="6" key="1">
    <citation type="submission" date="2018-07" db="EMBL/GenBank/DDBJ databases">
        <authorList>
            <person name="Quirk P.G."/>
            <person name="Krulwich T.A."/>
        </authorList>
    </citation>
    <scope>NUCLEOTIDE SEQUENCE</scope>
</reference>
<dbReference type="AlphaFoldDB" id="A0A336LMS5"/>
<dbReference type="SUPFAM" id="SSF48371">
    <property type="entry name" value="ARM repeat"/>
    <property type="match status" value="2"/>
</dbReference>
<dbReference type="Pfam" id="PF11935">
    <property type="entry name" value="SYMPK_PTA1_N"/>
    <property type="match status" value="1"/>
</dbReference>
<dbReference type="InterPro" id="IPR021850">
    <property type="entry name" value="Symplekin/Pta1"/>
</dbReference>